<proteinExistence type="predicted"/>
<sequence length="91" mass="10817">MPQPPHKSGRVVSVRLPHEITERLDRLCERTQRSRGTYLRMAVAAMLPLLESDHWKQQASNYERRTFEREFIRITSQLMDEEHDDGDQLEP</sequence>
<keyword evidence="3" id="KW-1185">Reference proteome</keyword>
<dbReference type="RefSeq" id="WP_345314479.1">
    <property type="nucleotide sequence ID" value="NZ_BAABIE010000031.1"/>
</dbReference>
<evidence type="ECO:0000313" key="3">
    <source>
        <dbReference type="Proteomes" id="UP001500822"/>
    </source>
</evidence>
<evidence type="ECO:0000259" key="1">
    <source>
        <dbReference type="Pfam" id="PF01402"/>
    </source>
</evidence>
<accession>A0ABP8ZKQ4</accession>
<reference evidence="3" key="1">
    <citation type="journal article" date="2019" name="Int. J. Syst. Evol. Microbiol.">
        <title>The Global Catalogue of Microorganisms (GCM) 10K type strain sequencing project: providing services to taxonomists for standard genome sequencing and annotation.</title>
        <authorList>
            <consortium name="The Broad Institute Genomics Platform"/>
            <consortium name="The Broad Institute Genome Sequencing Center for Infectious Disease"/>
            <person name="Wu L."/>
            <person name="Ma J."/>
        </authorList>
    </citation>
    <scope>NUCLEOTIDE SEQUENCE [LARGE SCALE GENOMIC DNA]</scope>
    <source>
        <strain evidence="3">JCM 18077</strain>
    </source>
</reference>
<gene>
    <name evidence="2" type="ORF">GCM10023217_34670</name>
</gene>
<dbReference type="InterPro" id="IPR010985">
    <property type="entry name" value="Ribbon_hlx_hlx"/>
</dbReference>
<dbReference type="SUPFAM" id="SSF47598">
    <property type="entry name" value="Ribbon-helix-helix"/>
    <property type="match status" value="1"/>
</dbReference>
<dbReference type="EMBL" id="BAABIE010000031">
    <property type="protein sequence ID" value="GAA4759262.1"/>
    <property type="molecule type" value="Genomic_DNA"/>
</dbReference>
<dbReference type="InterPro" id="IPR002145">
    <property type="entry name" value="CopG"/>
</dbReference>
<protein>
    <recommendedName>
        <fullName evidence="1">Ribbon-helix-helix protein CopG domain-containing protein</fullName>
    </recommendedName>
</protein>
<evidence type="ECO:0000313" key="2">
    <source>
        <dbReference type="EMBL" id="GAA4759262.1"/>
    </source>
</evidence>
<feature type="domain" description="Ribbon-helix-helix protein CopG" evidence="1">
    <location>
        <begin position="11"/>
        <end position="44"/>
    </location>
</feature>
<name>A0ABP8ZKQ4_9ACTN</name>
<dbReference type="Proteomes" id="UP001500822">
    <property type="component" value="Unassembled WGS sequence"/>
</dbReference>
<organism evidence="2 3">
    <name type="scientific">Gordonia alkaliphila</name>
    <dbReference type="NCBI Taxonomy" id="1053547"/>
    <lineage>
        <taxon>Bacteria</taxon>
        <taxon>Bacillati</taxon>
        <taxon>Actinomycetota</taxon>
        <taxon>Actinomycetes</taxon>
        <taxon>Mycobacteriales</taxon>
        <taxon>Gordoniaceae</taxon>
        <taxon>Gordonia</taxon>
    </lineage>
</organism>
<comment type="caution">
    <text evidence="2">The sequence shown here is derived from an EMBL/GenBank/DDBJ whole genome shotgun (WGS) entry which is preliminary data.</text>
</comment>
<dbReference type="Pfam" id="PF01402">
    <property type="entry name" value="RHH_1"/>
    <property type="match status" value="1"/>
</dbReference>